<dbReference type="Proteomes" id="UP000276776">
    <property type="component" value="Unassembled WGS sequence"/>
</dbReference>
<evidence type="ECO:0000313" key="3">
    <source>
        <dbReference type="Proteomes" id="UP000276776"/>
    </source>
</evidence>
<evidence type="ECO:0000313" key="4">
    <source>
        <dbReference type="WBParaSite" id="TCLT_0000181901-mRNA-1"/>
    </source>
</evidence>
<protein>
    <submittedName>
        <fullName evidence="4">BTB_2 domain-containing protein</fullName>
    </submittedName>
</protein>
<gene>
    <name evidence="2" type="ORF">TCLT_LOCUS1820</name>
</gene>
<name>A0A0N5CNQ1_THECL</name>
<dbReference type="AlphaFoldDB" id="A0A0N5CNQ1"/>
<dbReference type="WBParaSite" id="TCLT_0000181901-mRNA-1">
    <property type="protein sequence ID" value="TCLT_0000181901-mRNA-1"/>
    <property type="gene ID" value="TCLT_0000181901"/>
</dbReference>
<evidence type="ECO:0000256" key="1">
    <source>
        <dbReference type="SAM" id="MobiDB-lite"/>
    </source>
</evidence>
<dbReference type="OrthoDB" id="5875226at2759"/>
<sequence length="96" mass="11347">MLKNERSQKWHVKDVTKSNVVFDSQKDNSEVNDQGSEASKSKQWEEWIRSQPISVLRLDRTERLVLKIGGETYFESKSCQYCLVLSNSYFIPFDFY</sequence>
<organism evidence="4">
    <name type="scientific">Thelazia callipaeda</name>
    <name type="common">Oriental eyeworm</name>
    <name type="synonym">Parasitic nematode</name>
    <dbReference type="NCBI Taxonomy" id="103827"/>
    <lineage>
        <taxon>Eukaryota</taxon>
        <taxon>Metazoa</taxon>
        <taxon>Ecdysozoa</taxon>
        <taxon>Nematoda</taxon>
        <taxon>Chromadorea</taxon>
        <taxon>Rhabditida</taxon>
        <taxon>Spirurina</taxon>
        <taxon>Spiruromorpha</taxon>
        <taxon>Thelazioidea</taxon>
        <taxon>Thelaziidae</taxon>
        <taxon>Thelazia</taxon>
    </lineage>
</organism>
<keyword evidence="3" id="KW-1185">Reference proteome</keyword>
<dbReference type="EMBL" id="UYYF01000278">
    <property type="protein sequence ID" value="VDM97462.1"/>
    <property type="molecule type" value="Genomic_DNA"/>
</dbReference>
<proteinExistence type="predicted"/>
<reference evidence="2 3" key="2">
    <citation type="submission" date="2018-11" db="EMBL/GenBank/DDBJ databases">
        <authorList>
            <consortium name="Pathogen Informatics"/>
        </authorList>
    </citation>
    <scope>NUCLEOTIDE SEQUENCE [LARGE SCALE GENOMIC DNA]</scope>
</reference>
<reference evidence="4" key="1">
    <citation type="submission" date="2017-02" db="UniProtKB">
        <authorList>
            <consortium name="WormBaseParasite"/>
        </authorList>
    </citation>
    <scope>IDENTIFICATION</scope>
</reference>
<evidence type="ECO:0000313" key="2">
    <source>
        <dbReference type="EMBL" id="VDM97462.1"/>
    </source>
</evidence>
<accession>A0A0N5CNQ1</accession>
<feature type="region of interest" description="Disordered" evidence="1">
    <location>
        <begin position="23"/>
        <end position="43"/>
    </location>
</feature>